<sequence length="48" mass="5792">MEKEMNQIRRYRLKRDYADLMWPVCAIEEIKTNDDGIMKSLSIEINVM</sequence>
<evidence type="ECO:0000313" key="2">
    <source>
        <dbReference type="Proteomes" id="UP001153620"/>
    </source>
</evidence>
<dbReference type="Proteomes" id="UP001153620">
    <property type="component" value="Chromosome 1"/>
</dbReference>
<accession>A0A9N9RPV0</accession>
<dbReference type="AlphaFoldDB" id="A0A9N9RPV0"/>
<reference evidence="1" key="2">
    <citation type="submission" date="2022-10" db="EMBL/GenBank/DDBJ databases">
        <authorList>
            <consortium name="ENA_rothamsted_submissions"/>
            <consortium name="culmorum"/>
            <person name="King R."/>
        </authorList>
    </citation>
    <scope>NUCLEOTIDE SEQUENCE</scope>
</reference>
<name>A0A9N9RPV0_9DIPT</name>
<evidence type="ECO:0000313" key="1">
    <source>
        <dbReference type="EMBL" id="CAG9800734.1"/>
    </source>
</evidence>
<proteinExistence type="predicted"/>
<dbReference type="EMBL" id="OU895877">
    <property type="protein sequence ID" value="CAG9800734.1"/>
    <property type="molecule type" value="Genomic_DNA"/>
</dbReference>
<keyword evidence="2" id="KW-1185">Reference proteome</keyword>
<organism evidence="1 2">
    <name type="scientific">Chironomus riparius</name>
    <dbReference type="NCBI Taxonomy" id="315576"/>
    <lineage>
        <taxon>Eukaryota</taxon>
        <taxon>Metazoa</taxon>
        <taxon>Ecdysozoa</taxon>
        <taxon>Arthropoda</taxon>
        <taxon>Hexapoda</taxon>
        <taxon>Insecta</taxon>
        <taxon>Pterygota</taxon>
        <taxon>Neoptera</taxon>
        <taxon>Endopterygota</taxon>
        <taxon>Diptera</taxon>
        <taxon>Nematocera</taxon>
        <taxon>Chironomoidea</taxon>
        <taxon>Chironomidae</taxon>
        <taxon>Chironominae</taxon>
        <taxon>Chironomus</taxon>
    </lineage>
</organism>
<gene>
    <name evidence="1" type="ORF">CHIRRI_LOCUS3674</name>
</gene>
<reference evidence="1" key="1">
    <citation type="submission" date="2022-01" db="EMBL/GenBank/DDBJ databases">
        <authorList>
            <person name="King R."/>
        </authorList>
    </citation>
    <scope>NUCLEOTIDE SEQUENCE</scope>
</reference>
<protein>
    <submittedName>
        <fullName evidence="1">Uncharacterized protein</fullName>
    </submittedName>
</protein>